<feature type="transmembrane region" description="Helical" evidence="6">
    <location>
        <begin position="453"/>
        <end position="471"/>
    </location>
</feature>
<feature type="transmembrane region" description="Helical" evidence="6">
    <location>
        <begin position="519"/>
        <end position="541"/>
    </location>
</feature>
<feature type="transmembrane region" description="Helical" evidence="6">
    <location>
        <begin position="104"/>
        <end position="127"/>
    </location>
</feature>
<keyword evidence="2" id="KW-1003">Cell membrane</keyword>
<accession>N0B047</accession>
<dbReference type="PIRSF" id="PIRSF006060">
    <property type="entry name" value="AA_transporter"/>
    <property type="match status" value="1"/>
</dbReference>
<evidence type="ECO:0000256" key="4">
    <source>
        <dbReference type="ARBA" id="ARBA00022989"/>
    </source>
</evidence>
<evidence type="ECO:0000313" key="8">
    <source>
        <dbReference type="Proteomes" id="UP000005952"/>
    </source>
</evidence>
<dbReference type="GO" id="GO:0022857">
    <property type="term" value="F:transmembrane transporter activity"/>
    <property type="evidence" value="ECO:0007669"/>
    <property type="project" value="InterPro"/>
</dbReference>
<feature type="transmembrane region" description="Helical" evidence="6">
    <location>
        <begin position="325"/>
        <end position="344"/>
    </location>
</feature>
<sequence length="593" mass="63319">MTVEVADISGGQVPKELVRSIDWRGAFWVASGVPALVLFSIGGIAGMTGKVAFVVWAASMVMGFVQSFTYAEIAGLFPNKSGGASIYGAAAWVRYSKIIAPLSVWCNWLAWTPVLSLGCSIAAAYILNAIGPIPAADSPQVLAWVQAHAGSITADSPRVAEWLAANSGKTATDAISALLALDGVSALTPTIRTWTLFSQSLGPVTFSLNAVFFIGAVLMLITFAIQHRGILGTANVQKYIGLLVIVPMLIVGVVPILTGQIDWSNYSPLAPLKAAALPETGPWDINGWTLVLGGMFIAAWSTYAFETAICYTSEFKDPKTDTFKAIFYSGLLCLLLYTLVPFTFQGVLGLDGMLAGPIVDGSGVADAMAKMVGGSGFLVNIMVMLMILALMLSIMTAMAGSSRTLYQGSVDGWLPRYLDHVNDHGAPTHAMWTDLVFNLGLLAIAAADATSFFFILAVSNCCYIIFNFLNLNSGWLHRIDNGHITRPFKAPTLLLALGTFLSFVNAMFMGAGAKVWNPMALTSAAVAAALIIPVFIFRHYVQDRGQFPQHMLDDLNLTANSMQVRKAGILPYLVLLAGVCVVLIANWFFQLAG</sequence>
<feature type="transmembrane region" description="Helical" evidence="6">
    <location>
        <begin position="285"/>
        <end position="305"/>
    </location>
</feature>
<dbReference type="EMBL" id="CP005587">
    <property type="protein sequence ID" value="AGK56278.1"/>
    <property type="molecule type" value="Genomic_DNA"/>
</dbReference>
<dbReference type="InterPro" id="IPR050367">
    <property type="entry name" value="APC_superfamily"/>
</dbReference>
<evidence type="ECO:0000256" key="1">
    <source>
        <dbReference type="ARBA" id="ARBA00004651"/>
    </source>
</evidence>
<dbReference type="Gene3D" id="1.20.1740.10">
    <property type="entry name" value="Amino acid/polyamine transporter I"/>
    <property type="match status" value="1"/>
</dbReference>
<feature type="transmembrane region" description="Helical" evidence="6">
    <location>
        <begin position="239"/>
        <end position="258"/>
    </location>
</feature>
<feature type="transmembrane region" description="Helical" evidence="6">
    <location>
        <begin position="569"/>
        <end position="589"/>
    </location>
</feature>
<dbReference type="eggNOG" id="COG0531">
    <property type="taxonomic scope" value="Bacteria"/>
</dbReference>
<dbReference type="Pfam" id="PF13520">
    <property type="entry name" value="AA_permease_2"/>
    <property type="match status" value="1"/>
</dbReference>
<gene>
    <name evidence="7" type="ORF">HYPDE_22958</name>
</gene>
<dbReference type="PANTHER" id="PTHR42770">
    <property type="entry name" value="AMINO ACID TRANSPORTER-RELATED"/>
    <property type="match status" value="1"/>
</dbReference>
<proteinExistence type="predicted"/>
<dbReference type="InterPro" id="IPR002293">
    <property type="entry name" value="AA/rel_permease1"/>
</dbReference>
<dbReference type="STRING" id="670307.HYPDE_22958"/>
<evidence type="ECO:0000256" key="3">
    <source>
        <dbReference type="ARBA" id="ARBA00022692"/>
    </source>
</evidence>
<feature type="transmembrane region" description="Helical" evidence="6">
    <location>
        <begin position="377"/>
        <end position="399"/>
    </location>
</feature>
<dbReference type="Proteomes" id="UP000005952">
    <property type="component" value="Chromosome"/>
</dbReference>
<evidence type="ECO:0000256" key="5">
    <source>
        <dbReference type="ARBA" id="ARBA00023136"/>
    </source>
</evidence>
<keyword evidence="4 6" id="KW-1133">Transmembrane helix</keyword>
<dbReference type="KEGG" id="hdt:HYPDE_22958"/>
<dbReference type="HOGENOM" id="CLU_480451_0_0_5"/>
<feature type="transmembrane region" description="Helical" evidence="6">
    <location>
        <begin position="430"/>
        <end position="447"/>
    </location>
</feature>
<dbReference type="AlphaFoldDB" id="N0B047"/>
<dbReference type="PANTHER" id="PTHR42770:SF11">
    <property type="entry name" value="INNER MEMBRANE TRANSPORT PROTEIN YBAT"/>
    <property type="match status" value="1"/>
</dbReference>
<evidence type="ECO:0000256" key="2">
    <source>
        <dbReference type="ARBA" id="ARBA00022475"/>
    </source>
</evidence>
<feature type="transmembrane region" description="Helical" evidence="6">
    <location>
        <begin position="25"/>
        <end position="45"/>
    </location>
</feature>
<keyword evidence="5 6" id="KW-0472">Membrane</keyword>
<evidence type="ECO:0000313" key="7">
    <source>
        <dbReference type="EMBL" id="AGK56278.1"/>
    </source>
</evidence>
<feature type="transmembrane region" description="Helical" evidence="6">
    <location>
        <begin position="206"/>
        <end position="227"/>
    </location>
</feature>
<feature type="transmembrane region" description="Helical" evidence="6">
    <location>
        <begin position="492"/>
        <end position="513"/>
    </location>
</feature>
<dbReference type="RefSeq" id="WP_015596316.1">
    <property type="nucleotide sequence ID" value="NC_021172.1"/>
</dbReference>
<keyword evidence="8" id="KW-1185">Reference proteome</keyword>
<keyword evidence="3 6" id="KW-0812">Transmembrane</keyword>
<protein>
    <submittedName>
        <fullName evidence="7">Amino acid permease-associated protein</fullName>
    </submittedName>
</protein>
<name>N0B047_9HYPH</name>
<evidence type="ECO:0000256" key="6">
    <source>
        <dbReference type="SAM" id="Phobius"/>
    </source>
</evidence>
<reference evidence="7 8" key="1">
    <citation type="journal article" date="2013" name="Genome Announc.">
        <title>Genome sequences for three denitrifying bacterial strains isolated from a uranium- and nitrate-contaminated subsurface environment.</title>
        <authorList>
            <person name="Venkatramanan R."/>
            <person name="Prakash O."/>
            <person name="Woyke T."/>
            <person name="Chain P."/>
            <person name="Goodwin L.A."/>
            <person name="Watson D."/>
            <person name="Brooks S."/>
            <person name="Kostka J.E."/>
            <person name="Green S.J."/>
        </authorList>
    </citation>
    <scope>NUCLEOTIDE SEQUENCE [LARGE SCALE GENOMIC DNA]</scope>
    <source>
        <strain evidence="7 8">1NES1</strain>
    </source>
</reference>
<organism evidence="7 8">
    <name type="scientific">Hyphomicrobium denitrificans 1NES1</name>
    <dbReference type="NCBI Taxonomy" id="670307"/>
    <lineage>
        <taxon>Bacteria</taxon>
        <taxon>Pseudomonadati</taxon>
        <taxon>Pseudomonadota</taxon>
        <taxon>Alphaproteobacteria</taxon>
        <taxon>Hyphomicrobiales</taxon>
        <taxon>Hyphomicrobiaceae</taxon>
        <taxon>Hyphomicrobium</taxon>
    </lineage>
</organism>
<dbReference type="OrthoDB" id="9762947at2"/>
<comment type="subcellular location">
    <subcellularLocation>
        <location evidence="1">Cell membrane</location>
        <topology evidence="1">Multi-pass membrane protein</topology>
    </subcellularLocation>
</comment>
<dbReference type="GO" id="GO:0005886">
    <property type="term" value="C:plasma membrane"/>
    <property type="evidence" value="ECO:0007669"/>
    <property type="project" value="UniProtKB-SubCell"/>
</dbReference>
<feature type="transmembrane region" description="Helical" evidence="6">
    <location>
        <begin position="51"/>
        <end position="71"/>
    </location>
</feature>